<dbReference type="EMBL" id="JACICY010000023">
    <property type="protein sequence ID" value="MBB3862777.1"/>
    <property type="molecule type" value="Genomic_DNA"/>
</dbReference>
<protein>
    <recommendedName>
        <fullName evidence="1">Multi-ubiquitin domain-containing protein</fullName>
    </recommendedName>
</protein>
<proteinExistence type="predicted"/>
<comment type="caution">
    <text evidence="2">The sequence shown here is derived from an EMBL/GenBank/DDBJ whole genome shotgun (WGS) entry which is preliminary data.</text>
</comment>
<keyword evidence="3" id="KW-1185">Reference proteome</keyword>
<name>A0A7W6A2C5_9SPHN</name>
<dbReference type="Proteomes" id="UP000562395">
    <property type="component" value="Unassembled WGS sequence"/>
</dbReference>
<dbReference type="RefSeq" id="WP_183615220.1">
    <property type="nucleotide sequence ID" value="NZ_JACICY010000023.1"/>
</dbReference>
<evidence type="ECO:0000313" key="3">
    <source>
        <dbReference type="Proteomes" id="UP000562395"/>
    </source>
</evidence>
<organism evidence="2 3">
    <name type="scientific">Novosphingobium hassiacum</name>
    <dbReference type="NCBI Taxonomy" id="173676"/>
    <lineage>
        <taxon>Bacteria</taxon>
        <taxon>Pseudomonadati</taxon>
        <taxon>Pseudomonadota</taxon>
        <taxon>Alphaproteobacteria</taxon>
        <taxon>Sphingomonadales</taxon>
        <taxon>Sphingomonadaceae</taxon>
        <taxon>Novosphingobium</taxon>
    </lineage>
</organism>
<feature type="domain" description="Multi-ubiquitin" evidence="1">
    <location>
        <begin position="15"/>
        <end position="81"/>
    </location>
</feature>
<dbReference type="AlphaFoldDB" id="A0A7W6A2C5"/>
<sequence>MSEHEDEVHKDKKVYKIQIDKDHFEVTKAQPTARELLTIAGKVPPEHFALYLKPPRGAPERIDLDKKVDLREPGTERFVTLPLDQTEGLGTDRREFDLPAEDREWLDAIGHRYELVREGGTLRVVIYDFPVPSGYNVDAVTVNVRIESGYPEAQIDMAYFYPALARLDGRGIGAICADAFDGKDWQRWSRHRTPANPWRPGVDSLATHFALVESWLTREFTKA</sequence>
<reference evidence="2 3" key="1">
    <citation type="submission" date="2020-08" db="EMBL/GenBank/DDBJ databases">
        <title>Genomic Encyclopedia of Type Strains, Phase IV (KMG-IV): sequencing the most valuable type-strain genomes for metagenomic binning, comparative biology and taxonomic classification.</title>
        <authorList>
            <person name="Goeker M."/>
        </authorList>
    </citation>
    <scope>NUCLEOTIDE SEQUENCE [LARGE SCALE GENOMIC DNA]</scope>
    <source>
        <strain evidence="2 3">DSM 14552</strain>
    </source>
</reference>
<gene>
    <name evidence="2" type="ORF">GGQ88_004079</name>
</gene>
<dbReference type="InterPro" id="IPR027802">
    <property type="entry name" value="Multi-ubiquitin_dom"/>
</dbReference>
<evidence type="ECO:0000313" key="2">
    <source>
        <dbReference type="EMBL" id="MBB3862777.1"/>
    </source>
</evidence>
<dbReference type="InterPro" id="IPR025701">
    <property type="entry name" value="UBQ-conjugat_E2_E"/>
</dbReference>
<dbReference type="Pfam" id="PF14462">
    <property type="entry name" value="Prok-E2_E"/>
    <property type="match status" value="1"/>
</dbReference>
<dbReference type="Pfam" id="PF14452">
    <property type="entry name" value="Multi_ubiq"/>
    <property type="match status" value="1"/>
</dbReference>
<evidence type="ECO:0000259" key="1">
    <source>
        <dbReference type="Pfam" id="PF14452"/>
    </source>
</evidence>
<accession>A0A7W6A2C5</accession>